<sequence length="415" mass="47506">MKKFIKLSLLASLALSLNANDQADQAGLTDTQMNEVRAIMRQTQQLVAEQQQQAQQTLTQGDKDALMGEDIFNDKNRNLNKSIKSNFKINPLGLRSEQASAYTNYEQYNAPAQNSRISPAEQKYIDGERQLSKEELDLMKNAIRNQDLKALQYKFHAKSYSGYENTKTINYQPSKTIKIRTRHAMATTLIFDSEIDNFVLGDQTGFKIESIPSQANALAIIPQLIGIDTSLTIFTSDGKIHTFYVFSTDYKNSNDPAFIIYIKDDEAVKAKLAKQKAIDENYFVIKDGIAELKVLKTDIYKGYTQKAKKENEWLLSAEIFSDKKFTYFKYAKDEMPQIPTLYAVIDNQDNPVETRVIGDYLIAETINPKFTIKSGDSYVCVNRIETQTEKERKKIRKNLNTDKEVLKQRKKRVKL</sequence>
<keyword evidence="6" id="KW-1185">Reference proteome</keyword>
<dbReference type="CDD" id="cd06911">
    <property type="entry name" value="VirB9_CagX_TrbG"/>
    <property type="match status" value="1"/>
</dbReference>
<comment type="similarity">
    <text evidence="1">Belongs to the TrbG/VirB9 family.</text>
</comment>
<evidence type="ECO:0000313" key="6">
    <source>
        <dbReference type="Proteomes" id="UP000509414"/>
    </source>
</evidence>
<feature type="coiled-coil region" evidence="3">
    <location>
        <begin position="33"/>
        <end position="60"/>
    </location>
</feature>
<dbReference type="Pfam" id="PF03524">
    <property type="entry name" value="CagX"/>
    <property type="match status" value="1"/>
</dbReference>
<reference evidence="5 6" key="1">
    <citation type="submission" date="2020-02" db="EMBL/GenBank/DDBJ databases">
        <title>Complete genome sequence of the novel Campylobacter species Candidatus Campylobacter infans.</title>
        <authorList>
            <person name="Duim B."/>
            <person name="Zomer A."/>
            <person name="van der Graaf L."/>
            <person name="Wagenaar J."/>
        </authorList>
    </citation>
    <scope>NUCLEOTIDE SEQUENCE [LARGE SCALE GENOMIC DNA]</scope>
    <source>
        <strain evidence="5 6">19S00001</strain>
    </source>
</reference>
<dbReference type="AlphaFoldDB" id="A0A7H9CJ36"/>
<keyword evidence="3" id="KW-0175">Coiled coil</keyword>
<evidence type="ECO:0000256" key="3">
    <source>
        <dbReference type="SAM" id="Coils"/>
    </source>
</evidence>
<feature type="chain" id="PRO_5028874092" evidence="4">
    <location>
        <begin position="20"/>
        <end position="415"/>
    </location>
</feature>
<name>A0A7H9CJ36_9BACT</name>
<dbReference type="RefSeq" id="WP_179975210.1">
    <property type="nucleotide sequence ID" value="NZ_CP049075.1"/>
</dbReference>
<keyword evidence="2 4" id="KW-0732">Signal</keyword>
<evidence type="ECO:0000313" key="5">
    <source>
        <dbReference type="EMBL" id="QLI06133.1"/>
    </source>
</evidence>
<protein>
    <submittedName>
        <fullName evidence="5">P-type type IV conjugative transfer system translocation pore protein TrbG/VirB9</fullName>
    </submittedName>
</protein>
<dbReference type="Proteomes" id="UP000509414">
    <property type="component" value="Chromosome"/>
</dbReference>
<accession>A0A7H9CJ36</accession>
<dbReference type="InterPro" id="IPR033645">
    <property type="entry name" value="VirB9/CagX/TrbG_C"/>
</dbReference>
<dbReference type="InterPro" id="IPR038161">
    <property type="entry name" value="VirB9/CagX/TrbG_C_sf"/>
</dbReference>
<evidence type="ECO:0000256" key="1">
    <source>
        <dbReference type="ARBA" id="ARBA00006135"/>
    </source>
</evidence>
<organism evidence="5 6">
    <name type="scientific">Candidatus Campylobacter infans</name>
    <dbReference type="NCBI Taxonomy" id="2561898"/>
    <lineage>
        <taxon>Bacteria</taxon>
        <taxon>Pseudomonadati</taxon>
        <taxon>Campylobacterota</taxon>
        <taxon>Epsilonproteobacteria</taxon>
        <taxon>Campylobacterales</taxon>
        <taxon>Campylobacteraceae</taxon>
        <taxon>Campylobacter</taxon>
    </lineage>
</organism>
<feature type="signal peptide" evidence="4">
    <location>
        <begin position="1"/>
        <end position="19"/>
    </location>
</feature>
<dbReference type="EMBL" id="CP049075">
    <property type="protein sequence ID" value="QLI06133.1"/>
    <property type="molecule type" value="Genomic_DNA"/>
</dbReference>
<evidence type="ECO:0000256" key="4">
    <source>
        <dbReference type="SAM" id="SignalP"/>
    </source>
</evidence>
<gene>
    <name evidence="5" type="ORF">CINF_1660</name>
</gene>
<dbReference type="Gene3D" id="2.60.40.2500">
    <property type="match status" value="1"/>
</dbReference>
<dbReference type="InterPro" id="IPR010258">
    <property type="entry name" value="Conjugal_tfr_TrbG/VirB9/CagX"/>
</dbReference>
<evidence type="ECO:0000256" key="2">
    <source>
        <dbReference type="ARBA" id="ARBA00022729"/>
    </source>
</evidence>
<proteinExistence type="inferred from homology"/>
<dbReference type="KEGG" id="cinf:CINF_1660"/>